<evidence type="ECO:0000313" key="3">
    <source>
        <dbReference type="Proteomes" id="UP000562929"/>
    </source>
</evidence>
<evidence type="ECO:0000256" key="1">
    <source>
        <dbReference type="SAM" id="MobiDB-lite"/>
    </source>
</evidence>
<accession>A0A8H4VCR4</accession>
<feature type="region of interest" description="Disordered" evidence="1">
    <location>
        <begin position="1"/>
        <end position="25"/>
    </location>
</feature>
<proteinExistence type="predicted"/>
<keyword evidence="3" id="KW-1185">Reference proteome</keyword>
<evidence type="ECO:0000313" key="2">
    <source>
        <dbReference type="EMBL" id="KAF4585884.1"/>
    </source>
</evidence>
<gene>
    <name evidence="2" type="ORF">GQ602_005189</name>
</gene>
<name>A0A8H4VCR4_9HYPO</name>
<feature type="region of interest" description="Disordered" evidence="1">
    <location>
        <begin position="40"/>
        <end position="112"/>
    </location>
</feature>
<feature type="compositionally biased region" description="Basic and acidic residues" evidence="1">
    <location>
        <begin position="70"/>
        <end position="79"/>
    </location>
</feature>
<sequence length="299" mass="33746">MKPDEIFEPPRYDDDGIDGSSQLRPTASIRRHHSLDFHFERVPNHPPVKNDQAIATPAGHLYQEGTLSHESSRTAKESQFKGPSFVGKSKDDNEARSHDPAARRPQYSHELESDTFKVSFTPPAVARKGINPVLETDHPQDVTVHLDLPICDDFSAELEQFACLVRFGDFRAANDYFEEQLADYRIHPYVFVQYAEMLLEMGDYKTLGLLKPESVFGMSSKVSNYAEQHHTSGEQRSREPPRHVGKGELEELDLLRLEWDLMSAMSIIYRQGTVNLAINTARAAVKAFTFGPEVGSTEV</sequence>
<organism evidence="2 3">
    <name type="scientific">Ophiocordyceps camponoti-floridani</name>
    <dbReference type="NCBI Taxonomy" id="2030778"/>
    <lineage>
        <taxon>Eukaryota</taxon>
        <taxon>Fungi</taxon>
        <taxon>Dikarya</taxon>
        <taxon>Ascomycota</taxon>
        <taxon>Pezizomycotina</taxon>
        <taxon>Sordariomycetes</taxon>
        <taxon>Hypocreomycetidae</taxon>
        <taxon>Hypocreales</taxon>
        <taxon>Ophiocordycipitaceae</taxon>
        <taxon>Ophiocordyceps</taxon>
    </lineage>
</organism>
<dbReference type="Proteomes" id="UP000562929">
    <property type="component" value="Unassembled WGS sequence"/>
</dbReference>
<feature type="compositionally biased region" description="Basic and acidic residues" evidence="1">
    <location>
        <begin position="1"/>
        <end position="14"/>
    </location>
</feature>
<reference evidence="2 3" key="1">
    <citation type="journal article" date="2020" name="G3 (Bethesda)">
        <title>Genetic Underpinnings of Host Manipulation by Ophiocordyceps as Revealed by Comparative Transcriptomics.</title>
        <authorList>
            <person name="Will I."/>
            <person name="Das B."/>
            <person name="Trinh T."/>
            <person name="Brachmann A."/>
            <person name="Ohm R.A."/>
            <person name="de Bekker C."/>
        </authorList>
    </citation>
    <scope>NUCLEOTIDE SEQUENCE [LARGE SCALE GENOMIC DNA]</scope>
    <source>
        <strain evidence="2 3">EC05</strain>
    </source>
</reference>
<feature type="compositionally biased region" description="Basic and acidic residues" evidence="1">
    <location>
        <begin position="88"/>
        <end position="112"/>
    </location>
</feature>
<dbReference type="OrthoDB" id="4838614at2759"/>
<feature type="compositionally biased region" description="Basic and acidic residues" evidence="1">
    <location>
        <begin position="227"/>
        <end position="245"/>
    </location>
</feature>
<protein>
    <submittedName>
        <fullName evidence="2">Putative kinetoplast-associated protein kap-like protein</fullName>
    </submittedName>
</protein>
<feature type="region of interest" description="Disordered" evidence="1">
    <location>
        <begin position="226"/>
        <end position="245"/>
    </location>
</feature>
<dbReference type="EMBL" id="JAACLJ010000005">
    <property type="protein sequence ID" value="KAF4585884.1"/>
    <property type="molecule type" value="Genomic_DNA"/>
</dbReference>
<comment type="caution">
    <text evidence="2">The sequence shown here is derived from an EMBL/GenBank/DDBJ whole genome shotgun (WGS) entry which is preliminary data.</text>
</comment>
<dbReference type="AlphaFoldDB" id="A0A8H4VCR4"/>